<sequence>MKLAIAIFVVGGTVSWVGSLLLIEEERVLEEKYYVAKKADFLVTVKLTGTLVATDVVTLKSELEGETTIQSIVDEGTEVKGNTIYETKAGDTIKSIADKQKKNSLSIQLLNKELDLDWGDLPVGQEIEIPGDLLVE</sequence>
<proteinExistence type="predicted"/>
<evidence type="ECO:0000259" key="1">
    <source>
        <dbReference type="Pfam" id="PF01476"/>
    </source>
</evidence>
<dbReference type="EMBL" id="UINC01214609">
    <property type="protein sequence ID" value="SVE39918.1"/>
    <property type="molecule type" value="Genomic_DNA"/>
</dbReference>
<feature type="non-terminal residue" evidence="2">
    <location>
        <position position="136"/>
    </location>
</feature>
<organism evidence="2">
    <name type="scientific">marine metagenome</name>
    <dbReference type="NCBI Taxonomy" id="408172"/>
    <lineage>
        <taxon>unclassified sequences</taxon>
        <taxon>metagenomes</taxon>
        <taxon>ecological metagenomes</taxon>
    </lineage>
</organism>
<dbReference type="Gene3D" id="3.10.350.10">
    <property type="entry name" value="LysM domain"/>
    <property type="match status" value="1"/>
</dbReference>
<protein>
    <recommendedName>
        <fullName evidence="1">LysM domain-containing protein</fullName>
    </recommendedName>
</protein>
<dbReference type="AlphaFoldDB" id="A0A383D7S7"/>
<reference evidence="2" key="1">
    <citation type="submission" date="2018-05" db="EMBL/GenBank/DDBJ databases">
        <authorList>
            <person name="Lanie J.A."/>
            <person name="Ng W.-L."/>
            <person name="Kazmierczak K.M."/>
            <person name="Andrzejewski T.M."/>
            <person name="Davidsen T.M."/>
            <person name="Wayne K.J."/>
            <person name="Tettelin H."/>
            <person name="Glass J.I."/>
            <person name="Rusch D."/>
            <person name="Podicherti R."/>
            <person name="Tsui H.-C.T."/>
            <person name="Winkler M.E."/>
        </authorList>
    </citation>
    <scope>NUCLEOTIDE SEQUENCE</scope>
</reference>
<dbReference type="InterPro" id="IPR036779">
    <property type="entry name" value="LysM_dom_sf"/>
</dbReference>
<name>A0A383D7S7_9ZZZZ</name>
<evidence type="ECO:0000313" key="2">
    <source>
        <dbReference type="EMBL" id="SVE39918.1"/>
    </source>
</evidence>
<accession>A0A383D7S7</accession>
<dbReference type="Pfam" id="PF01476">
    <property type="entry name" value="LysM"/>
    <property type="match status" value="1"/>
</dbReference>
<gene>
    <name evidence="2" type="ORF">METZ01_LOCUS492772</name>
</gene>
<feature type="domain" description="LysM" evidence="1">
    <location>
        <begin position="85"/>
        <end position="130"/>
    </location>
</feature>
<dbReference type="InterPro" id="IPR018392">
    <property type="entry name" value="LysM"/>
</dbReference>